<protein>
    <recommendedName>
        <fullName evidence="5">Phosphatidylserine decarboxylase</fullName>
    </recommendedName>
</protein>
<dbReference type="GO" id="GO:0004609">
    <property type="term" value="F:phosphatidylserine decarboxylase activity"/>
    <property type="evidence" value="ECO:0007669"/>
    <property type="project" value="InterPro"/>
</dbReference>
<dbReference type="InterPro" id="IPR003817">
    <property type="entry name" value="PS_Dcarbxylase"/>
</dbReference>
<sequence length="324" mass="36285">MEQVWKEWAHFWLGPLPAFQSSLSPVVITRQGEIVKEKVPLITSVQLGFLHATWIGQQLARTSLLKWYLAWSSAELGMKYDSPESAALIQRFIEAYGVDMSDVQGSPQDYRTLNAFFSRQLRPGARPIHEPGNASHAVQPTDARLMVFESVSEATTLWIKGEHFNLRSLCNNMWKAERLDGCSLVISRLAPQDYHRFHAPCDGSVRRVEHVSGTYYSVKPVAVKSPIDVYDCNKRSILELDSHQFGPVLYIAIAAVQVGSIQLSVESCDSVKKGQELGSFLYGGSTVITLFRRGAIKYDADLQHNSRERIETLVRMGTSLGIAQ</sequence>
<dbReference type="PANTHER" id="PTHR10067">
    <property type="entry name" value="PHOSPHATIDYLSERINE DECARBOXYLASE"/>
    <property type="match status" value="1"/>
</dbReference>
<gene>
    <name evidence="3" type="ORF">CVIRNUC_008291</name>
</gene>
<evidence type="ECO:0000256" key="1">
    <source>
        <dbReference type="ARBA" id="ARBA00022793"/>
    </source>
</evidence>
<dbReference type="Proteomes" id="UP001314263">
    <property type="component" value="Unassembled WGS sequence"/>
</dbReference>
<dbReference type="PANTHER" id="PTHR10067:SF17">
    <property type="entry name" value="PHOSPHATIDYLSERINE DECARBOXYLASE PROENZYME 2"/>
    <property type="match status" value="1"/>
</dbReference>
<proteinExistence type="predicted"/>
<comment type="caution">
    <text evidence="3">The sequence shown here is derived from an EMBL/GenBank/DDBJ whole genome shotgun (WGS) entry which is preliminary data.</text>
</comment>
<accession>A0AAV1IFR2</accession>
<keyword evidence="1" id="KW-0210">Decarboxylase</keyword>
<evidence type="ECO:0000256" key="2">
    <source>
        <dbReference type="ARBA" id="ARBA00023239"/>
    </source>
</evidence>
<keyword evidence="2" id="KW-0456">Lyase</keyword>
<dbReference type="EMBL" id="CAUYUE010000011">
    <property type="protein sequence ID" value="CAK0785085.1"/>
    <property type="molecule type" value="Genomic_DNA"/>
</dbReference>
<dbReference type="GO" id="GO:0008654">
    <property type="term" value="P:phospholipid biosynthetic process"/>
    <property type="evidence" value="ECO:0007669"/>
    <property type="project" value="InterPro"/>
</dbReference>
<dbReference type="AlphaFoldDB" id="A0AAV1IFR2"/>
<keyword evidence="4" id="KW-1185">Reference proteome</keyword>
<evidence type="ECO:0008006" key="5">
    <source>
        <dbReference type="Google" id="ProtNLM"/>
    </source>
</evidence>
<evidence type="ECO:0000313" key="3">
    <source>
        <dbReference type="EMBL" id="CAK0785085.1"/>
    </source>
</evidence>
<organism evidence="3 4">
    <name type="scientific">Coccomyxa viridis</name>
    <dbReference type="NCBI Taxonomy" id="1274662"/>
    <lineage>
        <taxon>Eukaryota</taxon>
        <taxon>Viridiplantae</taxon>
        <taxon>Chlorophyta</taxon>
        <taxon>core chlorophytes</taxon>
        <taxon>Trebouxiophyceae</taxon>
        <taxon>Trebouxiophyceae incertae sedis</taxon>
        <taxon>Coccomyxaceae</taxon>
        <taxon>Coccomyxa</taxon>
    </lineage>
</organism>
<reference evidence="3 4" key="1">
    <citation type="submission" date="2023-10" db="EMBL/GenBank/DDBJ databases">
        <authorList>
            <person name="Maclean D."/>
            <person name="Macfadyen A."/>
        </authorList>
    </citation>
    <scope>NUCLEOTIDE SEQUENCE [LARGE SCALE GENOMIC DNA]</scope>
</reference>
<name>A0AAV1IFR2_9CHLO</name>
<evidence type="ECO:0000313" key="4">
    <source>
        <dbReference type="Proteomes" id="UP001314263"/>
    </source>
</evidence>
<dbReference type="Pfam" id="PF02666">
    <property type="entry name" value="PS_Dcarbxylase"/>
    <property type="match status" value="1"/>
</dbReference>